<evidence type="ECO:0000313" key="1">
    <source>
        <dbReference type="EMBL" id="VVN69698.1"/>
    </source>
</evidence>
<dbReference type="Gene3D" id="3.40.50.300">
    <property type="entry name" value="P-loop containing nucleotide triphosphate hydrolases"/>
    <property type="match status" value="1"/>
</dbReference>
<evidence type="ECO:0000313" key="2">
    <source>
        <dbReference type="Proteomes" id="UP000381093"/>
    </source>
</evidence>
<dbReference type="Proteomes" id="UP000381093">
    <property type="component" value="Unassembled WGS sequence"/>
</dbReference>
<name>A0A5E6ZTG5_PSEFL</name>
<gene>
    <name evidence="1" type="ORF">PS710_00341</name>
</gene>
<dbReference type="InterPro" id="IPR052922">
    <property type="entry name" value="Cytidylate_Kinase-2"/>
</dbReference>
<protein>
    <recommendedName>
        <fullName evidence="3">Adenylate kinase</fullName>
    </recommendedName>
</protein>
<dbReference type="AlphaFoldDB" id="A0A5E6ZTG5"/>
<dbReference type="RefSeq" id="WP_150762884.1">
    <property type="nucleotide sequence ID" value="NZ_CABVHW010000001.1"/>
</dbReference>
<dbReference type="NCBIfam" id="NF004861">
    <property type="entry name" value="PRK06217.1"/>
    <property type="match status" value="1"/>
</dbReference>
<proteinExistence type="predicted"/>
<sequence length="191" mass="21542">MSQRIYISGASGAGVSTLGAALAERLHIPHVDVDDCYWYPTDPPFEKSRPPEERLVLLRRALADLPWALSGSLDDWGGEVIQSADLVVFVDTPTPLRMERLRSREARRYGQRILPGGDMYENHQKFLTWAQSYEAGSRAGRSRHRHELWLKHLTKPTLRLNGEIAIAEMVMTVVAAISDLTHKNQQAIESL</sequence>
<accession>A0A5E6ZTG5</accession>
<evidence type="ECO:0008006" key="3">
    <source>
        <dbReference type="Google" id="ProtNLM"/>
    </source>
</evidence>
<dbReference type="InterPro" id="IPR027417">
    <property type="entry name" value="P-loop_NTPase"/>
</dbReference>
<dbReference type="SUPFAM" id="SSF52540">
    <property type="entry name" value="P-loop containing nucleoside triphosphate hydrolases"/>
    <property type="match status" value="1"/>
</dbReference>
<dbReference type="PANTHER" id="PTHR37816:SF2">
    <property type="entry name" value="DNA TOPOLOGY MODULATION PROTEIN FLAR-RELATED PROTEIN"/>
    <property type="match status" value="1"/>
</dbReference>
<dbReference type="PANTHER" id="PTHR37816">
    <property type="entry name" value="YALI0E33011P"/>
    <property type="match status" value="1"/>
</dbReference>
<dbReference type="EMBL" id="CABVHW010000001">
    <property type="protein sequence ID" value="VVN69698.1"/>
    <property type="molecule type" value="Genomic_DNA"/>
</dbReference>
<reference evidence="1 2" key="1">
    <citation type="submission" date="2019-09" db="EMBL/GenBank/DDBJ databases">
        <authorList>
            <person name="Chandra G."/>
            <person name="Truman W A."/>
        </authorList>
    </citation>
    <scope>NUCLEOTIDE SEQUENCE [LARGE SCALE GENOMIC DNA]</scope>
    <source>
        <strain evidence="1">PS710</strain>
    </source>
</reference>
<organism evidence="1 2">
    <name type="scientific">Pseudomonas fluorescens</name>
    <dbReference type="NCBI Taxonomy" id="294"/>
    <lineage>
        <taxon>Bacteria</taxon>
        <taxon>Pseudomonadati</taxon>
        <taxon>Pseudomonadota</taxon>
        <taxon>Gammaproteobacteria</taxon>
        <taxon>Pseudomonadales</taxon>
        <taxon>Pseudomonadaceae</taxon>
        <taxon>Pseudomonas</taxon>
    </lineage>
</organism>